<dbReference type="EMBL" id="CM000950">
    <property type="protein sequence ID" value="EDY67283.1"/>
    <property type="molecule type" value="Genomic_DNA"/>
</dbReference>
<reference evidence="3" key="2">
    <citation type="submission" date="2009-10" db="EMBL/GenBank/DDBJ databases">
        <title>The genome sequence of Streptomyces pristinaespiralis strain ATCC 25486.</title>
        <authorList>
            <consortium name="The Broad Institute Genome Sequencing Platform"/>
            <consortium name="Broad Institute Microbial Sequencing Center"/>
            <person name="Fischbach M."/>
            <person name="Godfrey P."/>
            <person name="Ward D."/>
            <person name="Young S."/>
            <person name="Zeng Q."/>
            <person name="Koehrsen M."/>
            <person name="Alvarado L."/>
            <person name="Berlin A.M."/>
            <person name="Bochicchio J."/>
            <person name="Borenstein D."/>
            <person name="Chapman S.B."/>
            <person name="Chen Z."/>
            <person name="Engels R."/>
            <person name="Freedman E."/>
            <person name="Gellesch M."/>
            <person name="Goldberg J."/>
            <person name="Griggs A."/>
            <person name="Gujja S."/>
            <person name="Heilman E.R."/>
            <person name="Heiman D.I."/>
            <person name="Hepburn T.A."/>
            <person name="Howarth C."/>
            <person name="Jen D."/>
            <person name="Larson L."/>
            <person name="Lewis B."/>
            <person name="Mehta T."/>
            <person name="Park D."/>
            <person name="Pearson M."/>
            <person name="Richards J."/>
            <person name="Roberts A."/>
            <person name="Saif S."/>
            <person name="Shea T.D."/>
            <person name="Shenoy N."/>
            <person name="Sisk P."/>
            <person name="Stolte C."/>
            <person name="Sykes S.N."/>
            <person name="Thomson T."/>
            <person name="Walk T."/>
            <person name="White J."/>
            <person name="Yandava C."/>
            <person name="Straight P."/>
            <person name="Clardy J."/>
            <person name="Hung D."/>
            <person name="Kolter R."/>
            <person name="Mekalanos J."/>
            <person name="Walker S."/>
            <person name="Walsh C.T."/>
            <person name="Wieland-Brown L.C."/>
            <person name="Haas B."/>
            <person name="Nusbaum C."/>
            <person name="Birren B."/>
        </authorList>
    </citation>
    <scope>NUCLEOTIDE SEQUENCE [LARGE SCALE GENOMIC DNA]</scope>
    <source>
        <strain evidence="3">ATCC 25486 / DSM 40338 / CBS 914.69 / JCM 4507 / NBRC 13074 / NRRL 2958 / 5647</strain>
    </source>
</reference>
<dbReference type="Proteomes" id="UP000002805">
    <property type="component" value="Chromosome"/>
</dbReference>
<evidence type="ECO:0000313" key="2">
    <source>
        <dbReference type="EMBL" id="EDY67283.1"/>
    </source>
</evidence>
<gene>
    <name evidence="2" type="ORF">SSDG_05611</name>
</gene>
<feature type="region of interest" description="Disordered" evidence="1">
    <location>
        <begin position="1"/>
        <end position="97"/>
    </location>
</feature>
<reference evidence="3" key="1">
    <citation type="submission" date="2008-02" db="EMBL/GenBank/DDBJ databases">
        <authorList>
            <consortium name="The Broad Institute Genome Sequencing Platform"/>
            <person name="Fischbach M."/>
            <person name="Ward D."/>
            <person name="Young S."/>
            <person name="Jaffe D."/>
            <person name="Gnerre S."/>
            <person name="Berlin A."/>
            <person name="Heiman D."/>
            <person name="Hepburn T."/>
            <person name="Sykes S."/>
            <person name="Alvarado L."/>
            <person name="Kodira C.D."/>
            <person name="Straight P."/>
            <person name="Clardy J."/>
            <person name="Hung D."/>
            <person name="Kolter R."/>
            <person name="Mekalanos J."/>
            <person name="Walker S."/>
            <person name="Walsh C.T."/>
            <person name="Lander E."/>
            <person name="Galagan J."/>
            <person name="Nusbaum C."/>
            <person name="Birren B."/>
        </authorList>
    </citation>
    <scope>NUCLEOTIDE SEQUENCE [LARGE SCALE GENOMIC DNA]</scope>
    <source>
        <strain evidence="3">ATCC 25486 / DSM 40338 / CBS 914.69 / JCM 4507 / NBRC 13074 / NRRL 2958 / 5647</strain>
    </source>
</reference>
<accession>B5HKC2</accession>
<sequence length="530" mass="58144">MPFSRSRRPARRCSRRARRSSNRSPCASEVLLVDGFDSTTAGRRGTRRDSRDPSDLPTPGEDHAEGRRSSTVERRAWDGLPRATVRQRGGPPAGVGHTRRRALRWGMHMDLEQWLGLAGLVAAGVGVYYARGALAPEDVGESRRSFVSGRKDMSARFGELSETAADIHVRARPALERIGTSALLWEPAMRPPRPVPLRQVTLVWQENPPPADPALLRAAQRSLPKETRSQRYERYSSALGDLARPALFEDRPSFRLVRADWSHPDGPRLYFGAGQYFDLIDQNEAVAHELAEATRREPGRLPSRGRLPMRGLLADDPLLLARRKVLPSVGTLTLRRTPDGQASFFLLKRGKGKVATGEETYGPLPGGMIQPASLSPLAHRRDLSLWRVIMREYNEELLGAPEATGDTGTEVDYGRPPYSLLDAALDDGSLRMWCFGMALEPLHLAVCVLTVAVFEARTFDTVFAEAVEENDEGSVISGRRADGAVVGLPFTEASVADLPADRMSSPAAGLLRLALQHQEMLLAPPGATPG</sequence>
<protein>
    <submittedName>
        <fullName evidence="2">Transcriptional regulator</fullName>
    </submittedName>
</protein>
<feature type="compositionally biased region" description="Basic and acidic residues" evidence="1">
    <location>
        <begin position="47"/>
        <end position="77"/>
    </location>
</feature>
<proteinExistence type="predicted"/>
<evidence type="ECO:0000313" key="3">
    <source>
        <dbReference type="Proteomes" id="UP000002805"/>
    </source>
</evidence>
<dbReference type="AlphaFoldDB" id="B5HKC2"/>
<keyword evidence="3" id="KW-1185">Reference proteome</keyword>
<name>B5HKC2_STRE2</name>
<dbReference type="eggNOG" id="COG1396">
    <property type="taxonomic scope" value="Bacteria"/>
</dbReference>
<dbReference type="HOGENOM" id="CLU_038801_0_0_11"/>
<evidence type="ECO:0000256" key="1">
    <source>
        <dbReference type="SAM" id="MobiDB-lite"/>
    </source>
</evidence>
<organism evidence="2 3">
    <name type="scientific">Streptomyces pristinaespiralis (strain ATCC 25486 / DSM 40338 / CBS 914.69 / JCM 4507 / KCC S-0507 / NBRC 13074 / NRRL 2958 / 5647)</name>
    <dbReference type="NCBI Taxonomy" id="457429"/>
    <lineage>
        <taxon>Bacteria</taxon>
        <taxon>Bacillati</taxon>
        <taxon>Actinomycetota</taxon>
        <taxon>Actinomycetes</taxon>
        <taxon>Kitasatosporales</taxon>
        <taxon>Streptomycetaceae</taxon>
        <taxon>Streptomyces</taxon>
    </lineage>
</organism>
<feature type="compositionally biased region" description="Basic residues" evidence="1">
    <location>
        <begin position="1"/>
        <end position="21"/>
    </location>
</feature>